<feature type="transmembrane region" description="Helical" evidence="9">
    <location>
        <begin position="348"/>
        <end position="368"/>
    </location>
</feature>
<name>A0A3A4B3Z8_9ACTN</name>
<feature type="transmembrane region" description="Helical" evidence="9">
    <location>
        <begin position="287"/>
        <end position="304"/>
    </location>
</feature>
<dbReference type="PROSITE" id="PS00216">
    <property type="entry name" value="SUGAR_TRANSPORT_1"/>
    <property type="match status" value="1"/>
</dbReference>
<reference evidence="11 12" key="1">
    <citation type="submission" date="2018-09" db="EMBL/GenBank/DDBJ databases">
        <title>YIM 75507 draft genome.</title>
        <authorList>
            <person name="Tang S."/>
            <person name="Feng Y."/>
        </authorList>
    </citation>
    <scope>NUCLEOTIDE SEQUENCE [LARGE SCALE GENOMIC DNA]</scope>
    <source>
        <strain evidence="11 12">YIM 75507</strain>
    </source>
</reference>
<feature type="transmembrane region" description="Helical" evidence="9">
    <location>
        <begin position="194"/>
        <end position="212"/>
    </location>
</feature>
<dbReference type="PANTHER" id="PTHR43124">
    <property type="entry name" value="PURINE EFFLUX PUMP PBUE"/>
    <property type="match status" value="1"/>
</dbReference>
<dbReference type="Proteomes" id="UP000265768">
    <property type="component" value="Unassembled WGS sequence"/>
</dbReference>
<evidence type="ECO:0000256" key="1">
    <source>
        <dbReference type="ARBA" id="ARBA00004651"/>
    </source>
</evidence>
<dbReference type="OrthoDB" id="9814303at2"/>
<proteinExistence type="inferred from homology"/>
<dbReference type="PRINTS" id="PR01035">
    <property type="entry name" value="TCRTETA"/>
</dbReference>
<dbReference type="GO" id="GO:0042910">
    <property type="term" value="F:xenobiotic transmembrane transporter activity"/>
    <property type="evidence" value="ECO:0007669"/>
    <property type="project" value="InterPro"/>
</dbReference>
<dbReference type="GO" id="GO:1990961">
    <property type="term" value="P:xenobiotic detoxification by transmembrane export across the plasma membrane"/>
    <property type="evidence" value="ECO:0007669"/>
    <property type="project" value="InterPro"/>
</dbReference>
<feature type="transmembrane region" description="Helical" evidence="9">
    <location>
        <begin position="115"/>
        <end position="140"/>
    </location>
</feature>
<evidence type="ECO:0000256" key="9">
    <source>
        <dbReference type="SAM" id="Phobius"/>
    </source>
</evidence>
<dbReference type="InterPro" id="IPR004812">
    <property type="entry name" value="Efflux_drug-R_Bcr/CmlA"/>
</dbReference>
<feature type="domain" description="Major facilitator superfamily (MFS) profile" evidence="10">
    <location>
        <begin position="1"/>
        <end position="377"/>
    </location>
</feature>
<comment type="similarity">
    <text evidence="3">Belongs to the major facilitator superfamily. TCR/Tet family.</text>
</comment>
<protein>
    <submittedName>
        <fullName evidence="11">Bcr/CflA family efflux MFS transporter</fullName>
    </submittedName>
</protein>
<dbReference type="InterPro" id="IPR005829">
    <property type="entry name" value="Sugar_transporter_CS"/>
</dbReference>
<evidence type="ECO:0000256" key="4">
    <source>
        <dbReference type="ARBA" id="ARBA00022448"/>
    </source>
</evidence>
<evidence type="ECO:0000256" key="7">
    <source>
        <dbReference type="ARBA" id="ARBA00022989"/>
    </source>
</evidence>
<sequence>MAPFSTDMYLPAFTALAEDMGTTASAVQLTLTAFFVGLATGQLVIGPLSDRFGRRPPLLVATAFATLASAACALAPEIWVLIAARFVQGFAGAAGIVIARAATADRVSGTAAARVFSLLASIGGLAPVVAPLAGGVLVPFGWRAEFWALTAICALMLLGSLFVVGESLPPERRHGGGLAATGRNVRRLLADRGYVGYVLAYALGFGGLMSYISASPFVIEGVLGLSTTAYTVAFAVNALGMVATGLIGARLVTRFRPRALLTAGQTLLLTLSAALLAAIALGAPAPVVLPILFFLVSSVTFILGNGSALAIGRAPWAAGTAAAVMGALQFAVGALVSPLVGVAGEDTALPMAVSLVVTAALSLTARLLTRGAPDPAPSPAREDVLTTA</sequence>
<evidence type="ECO:0000256" key="5">
    <source>
        <dbReference type="ARBA" id="ARBA00022475"/>
    </source>
</evidence>
<dbReference type="CDD" id="cd17320">
    <property type="entry name" value="MFS_MdfA_MDR_like"/>
    <property type="match status" value="1"/>
</dbReference>
<dbReference type="Pfam" id="PF07690">
    <property type="entry name" value="MFS_1"/>
    <property type="match status" value="1"/>
</dbReference>
<feature type="transmembrane region" description="Helical" evidence="9">
    <location>
        <begin position="316"/>
        <end position="336"/>
    </location>
</feature>
<dbReference type="Gene3D" id="1.20.1720.10">
    <property type="entry name" value="Multidrug resistance protein D"/>
    <property type="match status" value="1"/>
</dbReference>
<feature type="transmembrane region" description="Helical" evidence="9">
    <location>
        <begin position="26"/>
        <end position="46"/>
    </location>
</feature>
<gene>
    <name evidence="11" type="ORF">D5H75_15190</name>
</gene>
<evidence type="ECO:0000256" key="2">
    <source>
        <dbReference type="ARBA" id="ARBA00006236"/>
    </source>
</evidence>
<feature type="transmembrane region" description="Helical" evidence="9">
    <location>
        <begin position="146"/>
        <end position="164"/>
    </location>
</feature>
<evidence type="ECO:0000259" key="10">
    <source>
        <dbReference type="PROSITE" id="PS50850"/>
    </source>
</evidence>
<evidence type="ECO:0000256" key="8">
    <source>
        <dbReference type="ARBA" id="ARBA00023136"/>
    </source>
</evidence>
<dbReference type="PANTHER" id="PTHR43124:SF3">
    <property type="entry name" value="CHLORAMPHENICOL EFFLUX PUMP RV0191"/>
    <property type="match status" value="1"/>
</dbReference>
<keyword evidence="4" id="KW-0813">Transport</keyword>
<dbReference type="InterPro" id="IPR036259">
    <property type="entry name" value="MFS_trans_sf"/>
</dbReference>
<dbReference type="NCBIfam" id="TIGR00710">
    <property type="entry name" value="efflux_Bcr_CflA"/>
    <property type="match status" value="1"/>
</dbReference>
<organism evidence="11 12">
    <name type="scientific">Bailinhaonella thermotolerans</name>
    <dbReference type="NCBI Taxonomy" id="1070861"/>
    <lineage>
        <taxon>Bacteria</taxon>
        <taxon>Bacillati</taxon>
        <taxon>Actinomycetota</taxon>
        <taxon>Actinomycetes</taxon>
        <taxon>Streptosporangiales</taxon>
        <taxon>Streptosporangiaceae</taxon>
        <taxon>Bailinhaonella</taxon>
    </lineage>
</organism>
<keyword evidence="12" id="KW-1185">Reference proteome</keyword>
<dbReference type="AlphaFoldDB" id="A0A3A4B3Z8"/>
<comment type="similarity">
    <text evidence="2">Belongs to the major facilitator superfamily. Bcr/CmlA family.</text>
</comment>
<keyword evidence="8 9" id="KW-0472">Membrane</keyword>
<evidence type="ECO:0000256" key="3">
    <source>
        <dbReference type="ARBA" id="ARBA00007520"/>
    </source>
</evidence>
<feature type="transmembrane region" description="Helical" evidence="9">
    <location>
        <begin position="232"/>
        <end position="252"/>
    </location>
</feature>
<keyword evidence="6 9" id="KW-0812">Transmembrane</keyword>
<dbReference type="SUPFAM" id="SSF103473">
    <property type="entry name" value="MFS general substrate transporter"/>
    <property type="match status" value="1"/>
</dbReference>
<keyword evidence="7 9" id="KW-1133">Transmembrane helix</keyword>
<comment type="caution">
    <text evidence="11">The sequence shown here is derived from an EMBL/GenBank/DDBJ whole genome shotgun (WGS) entry which is preliminary data.</text>
</comment>
<dbReference type="EMBL" id="QZEY01000004">
    <property type="protein sequence ID" value="RJL32915.1"/>
    <property type="molecule type" value="Genomic_DNA"/>
</dbReference>
<feature type="transmembrane region" description="Helical" evidence="9">
    <location>
        <begin position="58"/>
        <end position="76"/>
    </location>
</feature>
<dbReference type="GO" id="GO:0005886">
    <property type="term" value="C:plasma membrane"/>
    <property type="evidence" value="ECO:0007669"/>
    <property type="project" value="UniProtKB-SubCell"/>
</dbReference>
<evidence type="ECO:0000313" key="12">
    <source>
        <dbReference type="Proteomes" id="UP000265768"/>
    </source>
</evidence>
<dbReference type="InterPro" id="IPR020846">
    <property type="entry name" value="MFS_dom"/>
</dbReference>
<keyword evidence="5" id="KW-1003">Cell membrane</keyword>
<evidence type="ECO:0000313" key="11">
    <source>
        <dbReference type="EMBL" id="RJL32915.1"/>
    </source>
</evidence>
<dbReference type="InterPro" id="IPR001958">
    <property type="entry name" value="Tet-R_TetA/multi-R_MdtG-like"/>
</dbReference>
<comment type="subcellular location">
    <subcellularLocation>
        <location evidence="1">Cell membrane</location>
        <topology evidence="1">Multi-pass membrane protein</topology>
    </subcellularLocation>
</comment>
<feature type="transmembrane region" description="Helical" evidence="9">
    <location>
        <begin position="82"/>
        <end position="103"/>
    </location>
</feature>
<dbReference type="PROSITE" id="PS50850">
    <property type="entry name" value="MFS"/>
    <property type="match status" value="1"/>
</dbReference>
<evidence type="ECO:0000256" key="6">
    <source>
        <dbReference type="ARBA" id="ARBA00022692"/>
    </source>
</evidence>
<dbReference type="InterPro" id="IPR011701">
    <property type="entry name" value="MFS"/>
</dbReference>
<accession>A0A3A4B3Z8</accession>
<dbReference type="InterPro" id="IPR050189">
    <property type="entry name" value="MFS_Efflux_Transporters"/>
</dbReference>
<feature type="transmembrane region" description="Helical" evidence="9">
    <location>
        <begin position="259"/>
        <end position="281"/>
    </location>
</feature>